<dbReference type="Pfam" id="PF00501">
    <property type="entry name" value="AMP-binding"/>
    <property type="match status" value="1"/>
</dbReference>
<dbReference type="AlphaFoldDB" id="A0A250B508"/>
<dbReference type="NCBIfam" id="NF008192">
    <property type="entry name" value="PRK10946.1"/>
    <property type="match status" value="1"/>
</dbReference>
<dbReference type="Gene3D" id="3.30.300.30">
    <property type="match status" value="1"/>
</dbReference>
<dbReference type="InterPro" id="IPR025110">
    <property type="entry name" value="AMP-bd_C"/>
</dbReference>
<accession>A0A250B508</accession>
<dbReference type="FunFam" id="2.30.38.10:FF:000003">
    <property type="entry name" value="Vibriobactin-specific 2,3-dihydroxybenzoate-AMP ligase"/>
    <property type="match status" value="1"/>
</dbReference>
<evidence type="ECO:0000259" key="3">
    <source>
        <dbReference type="Pfam" id="PF00501"/>
    </source>
</evidence>
<dbReference type="InterPro" id="IPR000873">
    <property type="entry name" value="AMP-dep_synth/lig_dom"/>
</dbReference>
<dbReference type="PANTHER" id="PTHR43767">
    <property type="entry name" value="LONG-CHAIN-FATTY-ACID--COA LIGASE"/>
    <property type="match status" value="1"/>
</dbReference>
<reference evidence="5 6" key="1">
    <citation type="submission" date="2016-01" db="EMBL/GenBank/DDBJ databases">
        <authorList>
            <person name="Oliw E.H."/>
        </authorList>
    </citation>
    <scope>NUCLEOTIDE SEQUENCE [LARGE SCALE GENOMIC DNA]</scope>
    <source>
        <strain evidence="5 6">FRB97</strain>
    </source>
</reference>
<protein>
    <submittedName>
        <fullName evidence="5">2,3-dihydroxybenzoate-AMP ligase</fullName>
    </submittedName>
</protein>
<dbReference type="InterPro" id="IPR045851">
    <property type="entry name" value="AMP-bd_C_sf"/>
</dbReference>
<evidence type="ECO:0000313" key="6">
    <source>
        <dbReference type="Proteomes" id="UP000217182"/>
    </source>
</evidence>
<dbReference type="SUPFAM" id="SSF56801">
    <property type="entry name" value="Acetyl-CoA synthetase-like"/>
    <property type="match status" value="1"/>
</dbReference>
<proteinExistence type="predicted"/>
<dbReference type="InterPro" id="IPR011963">
    <property type="entry name" value="DHB_AMP_lig"/>
</dbReference>
<sequence length="542" mass="59508">MSIAFTPWPEEFARRYRECGYWLDLPLTDILDRQAENDTAALIDARGSLSYRQLAQYSTNLAAALQRRGVQAGDTALVQLGNDVEFYVVFFALLKIGVVPVNALPNHQRSELDAYATQIRPSLLIADRRHPLFADDDVLAVFCSRHLSLRVVGLHHAEGDARALAAWMEEDSQGFVAAPSAADQVAFFQLSGGSTGTPKLIPRTHNDYYYSIRRSVEVCGFDAQTRFLCALPVAHNYPMSSPGVLGVFYVGGLTVFASDPDAAQCFRLIEQHRITVTALVPPAVTLWLQAIEEWGSNAALASLQLLQVGGAKLSETLAARIPAEIGCQLQQVFGMAEGLVNYTLLDDDEPHMFTTQGKPMSPGDEVWVADDEGNPLPPGAVGRLMTRGPYTFRGYYQSPEHNASAFDENGFYCSGDLISITEDGYIKVQGRQKDQINRGGEKIAAEEVENLLLRHPDVINAALVSMPDALMGEKSCAYVIATRPLKPVVLRRHLRELGVADFKLPDRIVLVDSLPLTPVGKVDKKLLRQSLEAQQQPTAQGE</sequence>
<dbReference type="InterPro" id="IPR020845">
    <property type="entry name" value="AMP-binding_CS"/>
</dbReference>
<evidence type="ECO:0000256" key="2">
    <source>
        <dbReference type="ARBA" id="ARBA00022598"/>
    </source>
</evidence>
<dbReference type="PROSITE" id="PS00455">
    <property type="entry name" value="AMP_BINDING"/>
    <property type="match status" value="1"/>
</dbReference>
<evidence type="ECO:0000313" key="5">
    <source>
        <dbReference type="EMBL" id="ATA21259.1"/>
    </source>
</evidence>
<feature type="domain" description="AMP-binding enzyme C-terminal" evidence="4">
    <location>
        <begin position="447"/>
        <end position="521"/>
    </location>
</feature>
<feature type="domain" description="AMP-dependent synthetase/ligase" evidence="3">
    <location>
        <begin position="36"/>
        <end position="396"/>
    </location>
</feature>
<dbReference type="InterPro" id="IPR042099">
    <property type="entry name" value="ANL_N_sf"/>
</dbReference>
<name>A0A250B508_9GAMM</name>
<evidence type="ECO:0000259" key="4">
    <source>
        <dbReference type="Pfam" id="PF13193"/>
    </source>
</evidence>
<keyword evidence="6" id="KW-1185">Reference proteome</keyword>
<dbReference type="GO" id="GO:0008668">
    <property type="term" value="F:2,3-dihydroxybenzoate--[aryl-carrier protein] ligase"/>
    <property type="evidence" value="ECO:0007669"/>
    <property type="project" value="InterPro"/>
</dbReference>
<dbReference type="KEGG" id="gqu:AWC35_18970"/>
<dbReference type="Proteomes" id="UP000217182">
    <property type="component" value="Chromosome"/>
</dbReference>
<evidence type="ECO:0000256" key="1">
    <source>
        <dbReference type="ARBA" id="ARBA00004924"/>
    </source>
</evidence>
<comment type="pathway">
    <text evidence="1">Siderophore biosynthesis.</text>
</comment>
<dbReference type="NCBIfam" id="TIGR02275">
    <property type="entry name" value="DHB_AMP_lig"/>
    <property type="match status" value="1"/>
</dbReference>
<gene>
    <name evidence="5" type="primary">entE</name>
    <name evidence="5" type="ORF">AWC35_18970</name>
</gene>
<dbReference type="Pfam" id="PF13193">
    <property type="entry name" value="AMP-binding_C"/>
    <property type="match status" value="1"/>
</dbReference>
<keyword evidence="2 5" id="KW-0436">Ligase</keyword>
<dbReference type="RefSeq" id="WP_095847843.1">
    <property type="nucleotide sequence ID" value="NZ_CP014136.1"/>
</dbReference>
<organism evidence="5 6">
    <name type="scientific">Gibbsiella quercinecans</name>
    <dbReference type="NCBI Taxonomy" id="929813"/>
    <lineage>
        <taxon>Bacteria</taxon>
        <taxon>Pseudomonadati</taxon>
        <taxon>Pseudomonadota</taxon>
        <taxon>Gammaproteobacteria</taxon>
        <taxon>Enterobacterales</taxon>
        <taxon>Yersiniaceae</taxon>
        <taxon>Gibbsiella</taxon>
    </lineage>
</organism>
<dbReference type="EMBL" id="CP014136">
    <property type="protein sequence ID" value="ATA21259.1"/>
    <property type="molecule type" value="Genomic_DNA"/>
</dbReference>
<dbReference type="GO" id="GO:0019290">
    <property type="term" value="P:siderophore biosynthetic process"/>
    <property type="evidence" value="ECO:0007669"/>
    <property type="project" value="InterPro"/>
</dbReference>
<dbReference type="PANTHER" id="PTHR43767:SF1">
    <property type="entry name" value="NONRIBOSOMAL PEPTIDE SYNTHASE PES1 (EUROFUNG)-RELATED"/>
    <property type="match status" value="1"/>
</dbReference>
<dbReference type="InterPro" id="IPR050237">
    <property type="entry name" value="ATP-dep_AMP-bd_enzyme"/>
</dbReference>
<dbReference type="Gene3D" id="3.40.50.12780">
    <property type="entry name" value="N-terminal domain of ligase-like"/>
    <property type="match status" value="1"/>
</dbReference>
<dbReference type="CDD" id="cd05920">
    <property type="entry name" value="23DHB-AMP_lg"/>
    <property type="match status" value="1"/>
</dbReference>
<dbReference type="OrthoDB" id="9803968at2"/>